<dbReference type="Pfam" id="PF14559">
    <property type="entry name" value="TPR_19"/>
    <property type="match status" value="1"/>
</dbReference>
<dbReference type="InterPro" id="IPR011990">
    <property type="entry name" value="TPR-like_helical_dom_sf"/>
</dbReference>
<dbReference type="EMBL" id="JDSS02000037">
    <property type="protein sequence ID" value="KFB66885.1"/>
    <property type="molecule type" value="Genomic_DNA"/>
</dbReference>
<dbReference type="SUPFAM" id="SSF48452">
    <property type="entry name" value="TPR-like"/>
    <property type="match status" value="1"/>
</dbReference>
<dbReference type="Gene3D" id="1.25.40.10">
    <property type="entry name" value="Tetratricopeptide repeat domain"/>
    <property type="match status" value="1"/>
</dbReference>
<evidence type="ECO:0000313" key="2">
    <source>
        <dbReference type="EMBL" id="KFB66885.1"/>
    </source>
</evidence>
<accession>A0A084XWP1</accession>
<organism evidence="2 3">
    <name type="scientific">Candidatus Accumulibacter vicinus</name>
    <dbReference type="NCBI Taxonomy" id="2954382"/>
    <lineage>
        <taxon>Bacteria</taxon>
        <taxon>Pseudomonadati</taxon>
        <taxon>Pseudomonadota</taxon>
        <taxon>Betaproteobacteria</taxon>
        <taxon>Candidatus Accumulibacter</taxon>
    </lineage>
</organism>
<feature type="region of interest" description="Disordered" evidence="1">
    <location>
        <begin position="207"/>
        <end position="257"/>
    </location>
</feature>
<dbReference type="STRING" id="1457154.CAPSK01_003824"/>
<sequence>MASYMRPGRCSAVVILRFLALALGLMGVSPVASVPSGVITEQEMALIPPYCPYAQLFPKNMAPERKQWEARLGPGFPSIHHYCWGQINFQRALRSNTSSQERRFLLGTVINDYEFVIGAVRAHEKDFVLLPEIFTRKGEVELLLARFKDANTSFARARALRPDYWPAYSAWAGFLIRSGNNAEAKQLVQSGLEYSPNSRVLREQYRSLGGNPSDIKPNVKPPTPESPTDQRGTPAPEGDEVPADVHTDPPVGGSTHQ</sequence>
<evidence type="ECO:0000256" key="1">
    <source>
        <dbReference type="SAM" id="MobiDB-lite"/>
    </source>
</evidence>
<dbReference type="Proteomes" id="UP000019812">
    <property type="component" value="Unassembled WGS sequence"/>
</dbReference>
<comment type="caution">
    <text evidence="2">The sequence shown here is derived from an EMBL/GenBank/DDBJ whole genome shotgun (WGS) entry which is preliminary data.</text>
</comment>
<evidence type="ECO:0000313" key="3">
    <source>
        <dbReference type="Proteomes" id="UP000019812"/>
    </source>
</evidence>
<dbReference type="RefSeq" id="WP_273703885.1">
    <property type="nucleotide sequence ID" value="NZ_JDSS02000037.1"/>
</dbReference>
<protein>
    <submittedName>
        <fullName evidence="2">Uncharacterized protein</fullName>
    </submittedName>
</protein>
<dbReference type="AlphaFoldDB" id="A0A084XWP1"/>
<gene>
    <name evidence="2" type="ORF">CAPSK01_003824</name>
</gene>
<name>A0A084XWP1_9PROT</name>
<reference evidence="2 3" key="1">
    <citation type="submission" date="2014-07" db="EMBL/GenBank/DDBJ databases">
        <title>Expanding our view of genomic diversity in Candidatus Accumulibacter clades.</title>
        <authorList>
            <person name="Skennerton C.T."/>
            <person name="Barr J.J."/>
            <person name="Slater F.R."/>
            <person name="Bond P.L."/>
            <person name="Tyson G.W."/>
        </authorList>
    </citation>
    <scope>NUCLEOTIDE SEQUENCE [LARGE SCALE GENOMIC DNA]</scope>
    <source>
        <strain evidence="3">SK-01</strain>
    </source>
</reference>
<proteinExistence type="predicted"/>